<proteinExistence type="predicted"/>
<feature type="transmembrane region" description="Helical" evidence="1">
    <location>
        <begin position="125"/>
        <end position="142"/>
    </location>
</feature>
<name>A0A212TDM7_9BACT</name>
<dbReference type="EMBL" id="FYEW01000001">
    <property type="protein sequence ID" value="SNC64129.1"/>
    <property type="molecule type" value="Genomic_DNA"/>
</dbReference>
<evidence type="ECO:0000313" key="3">
    <source>
        <dbReference type="Proteomes" id="UP000198131"/>
    </source>
</evidence>
<keyword evidence="1" id="KW-1133">Transmembrane helix</keyword>
<feature type="transmembrane region" description="Helical" evidence="1">
    <location>
        <begin position="249"/>
        <end position="267"/>
    </location>
</feature>
<dbReference type="OrthoDB" id="1489163at2"/>
<feature type="transmembrane region" description="Helical" evidence="1">
    <location>
        <begin position="274"/>
        <end position="289"/>
    </location>
</feature>
<feature type="transmembrane region" description="Helical" evidence="1">
    <location>
        <begin position="196"/>
        <end position="218"/>
    </location>
</feature>
<protein>
    <recommendedName>
        <fullName evidence="4">Dolichyl-phosphate-mannose-protein mannosyltransferase</fullName>
    </recommendedName>
</protein>
<accession>A0A212TDM7</accession>
<evidence type="ECO:0000256" key="1">
    <source>
        <dbReference type="SAM" id="Phobius"/>
    </source>
</evidence>
<gene>
    <name evidence="2" type="ORF">SAMN06265337_1018</name>
</gene>
<sequence>MPSPNLRTTPLSSAFPLGFLALFFLLLSSGLGLLYSTVSVADLQAVRHAIYQRNEMPEFVLAVTSRSLTLLRFGLLGTVVISAAIVAYQIRHGRLFAELRQVGQQGKAAVGSVVQSVRSLSKLEWLIAGVLLLGILALRLYYFRVYPLGTDEIATYDYFISGGPVAITSFYPIPNNHILFSLSCWVVSWFTSHDVLVLRLPTLLISSIGTVVAYALLVRLANFRVATLAVGLFCLSPFTLYYSIAGRGYFLLIVLALGQFFVTLALLHTRRYQQLAWAAFVVLGVLGMYTIPTYIYPLFSLGLWIACTFIRRREGSQLLTLAGATVLIAGGTLLAYSPIISISGMRLLIANDYIAPQTPTEFWQSYALYLHQPARELFGHERFSVGGFLALLVAALVALPFMPRRWRWVAMPALALTLLPFLYMPLQLVYSPARVLLYAVFFFFVAVALAGDLLLQRLRVSNRLASIGIGLAVSLYGVYQVAHFRYTLWNAQRADQQLRQAYAWLRPQEPRQVFFEAPFHKLYFHHYALTTGYPLELFEASSAQKSPYDFVVRENNAPKPAPWLLTRAYHPVYSDDRVTIYGAGQAPVAQPNSAARVGK</sequence>
<keyword evidence="1" id="KW-0472">Membrane</keyword>
<feature type="transmembrane region" description="Helical" evidence="1">
    <location>
        <begin position="318"/>
        <end position="339"/>
    </location>
</feature>
<reference evidence="3" key="1">
    <citation type="submission" date="2017-06" db="EMBL/GenBank/DDBJ databases">
        <authorList>
            <person name="Varghese N."/>
            <person name="Submissions S."/>
        </authorList>
    </citation>
    <scope>NUCLEOTIDE SEQUENCE [LARGE SCALE GENOMIC DNA]</scope>
    <source>
        <strain evidence="3">DSM 11116</strain>
    </source>
</reference>
<feature type="transmembrane region" description="Helical" evidence="1">
    <location>
        <begin position="69"/>
        <end position="90"/>
    </location>
</feature>
<feature type="transmembrane region" description="Helical" evidence="1">
    <location>
        <begin position="436"/>
        <end position="455"/>
    </location>
</feature>
<feature type="transmembrane region" description="Helical" evidence="1">
    <location>
        <begin position="225"/>
        <end position="243"/>
    </location>
</feature>
<feature type="transmembrane region" description="Helical" evidence="1">
    <location>
        <begin position="408"/>
        <end position="430"/>
    </location>
</feature>
<dbReference type="Proteomes" id="UP000198131">
    <property type="component" value="Unassembled WGS sequence"/>
</dbReference>
<dbReference type="AlphaFoldDB" id="A0A212TDM7"/>
<feature type="transmembrane region" description="Helical" evidence="1">
    <location>
        <begin position="464"/>
        <end position="482"/>
    </location>
</feature>
<evidence type="ECO:0000313" key="2">
    <source>
        <dbReference type="EMBL" id="SNC64129.1"/>
    </source>
</evidence>
<organism evidence="2 3">
    <name type="scientific">Hymenobacter gelipurpurascens</name>
    <dbReference type="NCBI Taxonomy" id="89968"/>
    <lineage>
        <taxon>Bacteria</taxon>
        <taxon>Pseudomonadati</taxon>
        <taxon>Bacteroidota</taxon>
        <taxon>Cytophagia</taxon>
        <taxon>Cytophagales</taxon>
        <taxon>Hymenobacteraceae</taxon>
        <taxon>Hymenobacter</taxon>
    </lineage>
</organism>
<keyword evidence="3" id="KW-1185">Reference proteome</keyword>
<keyword evidence="1" id="KW-0812">Transmembrane</keyword>
<dbReference type="RefSeq" id="WP_141106455.1">
    <property type="nucleotide sequence ID" value="NZ_FYEW01000001.1"/>
</dbReference>
<evidence type="ECO:0008006" key="4">
    <source>
        <dbReference type="Google" id="ProtNLM"/>
    </source>
</evidence>
<feature type="transmembrane region" description="Helical" evidence="1">
    <location>
        <begin position="383"/>
        <end position="401"/>
    </location>
</feature>